<gene>
    <name evidence="2" type="ORF">SAMN05660226_03201</name>
</gene>
<accession>A0A1T5EAY0</accession>
<evidence type="ECO:0000256" key="1">
    <source>
        <dbReference type="SAM" id="Phobius"/>
    </source>
</evidence>
<organism evidence="2 3">
    <name type="scientific">Parapedobacter luteus</name>
    <dbReference type="NCBI Taxonomy" id="623280"/>
    <lineage>
        <taxon>Bacteria</taxon>
        <taxon>Pseudomonadati</taxon>
        <taxon>Bacteroidota</taxon>
        <taxon>Sphingobacteriia</taxon>
        <taxon>Sphingobacteriales</taxon>
        <taxon>Sphingobacteriaceae</taxon>
        <taxon>Parapedobacter</taxon>
    </lineage>
</organism>
<sequence length="194" mass="21027">MQQRALVNPFAYFAEKRLVVVGLAATAIGSALGWLFNARFDGVLDLHFVQQLRVWQPLLDNGINILSLTLPLYLFGLSINGKTRLIDVVAAVLVARIPFYVLPLANIGGYMYGAANQLVTGTMEGTPVGMGTIAANIAFFAAAVSAMAVFVFWLFQGFKTATNSKKPAHKWIFGACIVLSEVISKMMLVLVSKI</sequence>
<dbReference type="AlphaFoldDB" id="A0A1T5EAY0"/>
<evidence type="ECO:0000313" key="2">
    <source>
        <dbReference type="EMBL" id="SKB80845.1"/>
    </source>
</evidence>
<dbReference type="RefSeq" id="WP_079717859.1">
    <property type="nucleotide sequence ID" value="NZ_FUYS01000009.1"/>
</dbReference>
<feature type="transmembrane region" description="Helical" evidence="1">
    <location>
        <begin position="58"/>
        <end position="76"/>
    </location>
</feature>
<keyword evidence="3" id="KW-1185">Reference proteome</keyword>
<keyword evidence="1" id="KW-0812">Transmembrane</keyword>
<proteinExistence type="predicted"/>
<dbReference type="OrthoDB" id="1263582at2"/>
<name>A0A1T5EAY0_9SPHI</name>
<reference evidence="2 3" key="1">
    <citation type="submission" date="2017-02" db="EMBL/GenBank/DDBJ databases">
        <authorList>
            <person name="Peterson S.W."/>
        </authorList>
    </citation>
    <scope>NUCLEOTIDE SEQUENCE [LARGE SCALE GENOMIC DNA]</scope>
    <source>
        <strain evidence="2 3">DSM 22899</strain>
    </source>
</reference>
<feature type="transmembrane region" description="Helical" evidence="1">
    <location>
        <begin position="171"/>
        <end position="191"/>
    </location>
</feature>
<feature type="transmembrane region" description="Helical" evidence="1">
    <location>
        <begin position="18"/>
        <end position="38"/>
    </location>
</feature>
<feature type="transmembrane region" description="Helical" evidence="1">
    <location>
        <begin position="88"/>
        <end position="113"/>
    </location>
</feature>
<protein>
    <recommendedName>
        <fullName evidence="4">Yip1 domain-containing protein</fullName>
    </recommendedName>
</protein>
<evidence type="ECO:0008006" key="4">
    <source>
        <dbReference type="Google" id="ProtNLM"/>
    </source>
</evidence>
<dbReference type="EMBL" id="FUYS01000009">
    <property type="protein sequence ID" value="SKB80845.1"/>
    <property type="molecule type" value="Genomic_DNA"/>
</dbReference>
<dbReference type="Proteomes" id="UP000190541">
    <property type="component" value="Unassembled WGS sequence"/>
</dbReference>
<dbReference type="STRING" id="623280.SAMN05660226_03201"/>
<keyword evidence="1" id="KW-1133">Transmembrane helix</keyword>
<evidence type="ECO:0000313" key="3">
    <source>
        <dbReference type="Proteomes" id="UP000190541"/>
    </source>
</evidence>
<keyword evidence="1" id="KW-0472">Membrane</keyword>
<feature type="transmembrane region" description="Helical" evidence="1">
    <location>
        <begin position="133"/>
        <end position="155"/>
    </location>
</feature>